<evidence type="ECO:0000313" key="1">
    <source>
        <dbReference type="EMBL" id="TGY90025.1"/>
    </source>
</evidence>
<comment type="caution">
    <text evidence="1">The sequence shown here is derived from an EMBL/GenBank/DDBJ whole genome shotgun (WGS) entry which is preliminary data.</text>
</comment>
<dbReference type="AlphaFoldDB" id="A0A4S2H347"/>
<dbReference type="RefSeq" id="WP_135994522.1">
    <property type="nucleotide sequence ID" value="NZ_CP071057.1"/>
</dbReference>
<accession>A0A4S2H347</accession>
<organism evidence="1 2">
    <name type="scientific">Marinicauda algicola</name>
    <dbReference type="NCBI Taxonomy" id="2029849"/>
    <lineage>
        <taxon>Bacteria</taxon>
        <taxon>Pseudomonadati</taxon>
        <taxon>Pseudomonadota</taxon>
        <taxon>Alphaproteobacteria</taxon>
        <taxon>Maricaulales</taxon>
        <taxon>Maricaulaceae</taxon>
        <taxon>Marinicauda</taxon>
    </lineage>
</organism>
<name>A0A4S2H347_9PROT</name>
<evidence type="ECO:0000313" key="2">
    <source>
        <dbReference type="Proteomes" id="UP000308054"/>
    </source>
</evidence>
<protein>
    <submittedName>
        <fullName evidence="1">Flagellar basal-body protein FlbY</fullName>
    </submittedName>
</protein>
<sequence>MSELAATNPVDRAHELLRLTRRLTALLEEETRHFEARRPQDAVALQGEKMQLANIYRRETMLAARDPARLSGVGEALKAELREATERFEAAVRANGAAVEAMKTLTEGIVKAIADAAARQKQAEGGYGPGARQPARIGAMALNQSA</sequence>
<dbReference type="OrthoDB" id="7632623at2"/>
<dbReference type="Proteomes" id="UP000308054">
    <property type="component" value="Unassembled WGS sequence"/>
</dbReference>
<keyword evidence="1" id="KW-0966">Cell projection</keyword>
<reference evidence="1 2" key="1">
    <citation type="journal article" date="2017" name="Int. J. Syst. Evol. Microbiol.">
        <title>Marinicauda algicola sp. nov., isolated from a marine red alga Rhodosorus marinus.</title>
        <authorList>
            <person name="Jeong S.E."/>
            <person name="Jeon S.H."/>
            <person name="Chun B.H."/>
            <person name="Kim D.W."/>
            <person name="Jeon C.O."/>
        </authorList>
    </citation>
    <scope>NUCLEOTIDE SEQUENCE [LARGE SCALE GENOMIC DNA]</scope>
    <source>
        <strain evidence="1 2">JCM 31718</strain>
    </source>
</reference>
<keyword evidence="2" id="KW-1185">Reference proteome</keyword>
<keyword evidence="1" id="KW-0969">Cilium</keyword>
<keyword evidence="1" id="KW-0282">Flagellum</keyword>
<dbReference type="EMBL" id="SRXW01000001">
    <property type="protein sequence ID" value="TGY90025.1"/>
    <property type="molecule type" value="Genomic_DNA"/>
</dbReference>
<proteinExistence type="predicted"/>
<gene>
    <name evidence="1" type="ORF">E5163_02520</name>
</gene>